<protein>
    <submittedName>
        <fullName evidence="2">Uncharacterized protein</fullName>
    </submittedName>
</protein>
<dbReference type="EMBL" id="LUKE01000001">
    <property type="protein sequence ID" value="KYG66720.1"/>
    <property type="molecule type" value="Genomic_DNA"/>
</dbReference>
<reference evidence="2 3" key="1">
    <citation type="submission" date="2016-03" db="EMBL/GenBank/DDBJ databases">
        <authorList>
            <person name="Ploux O."/>
        </authorList>
    </citation>
    <scope>NUCLEOTIDE SEQUENCE [LARGE SCALE GENOMIC DNA]</scope>
    <source>
        <strain evidence="2 3">R0</strain>
    </source>
</reference>
<feature type="transmembrane region" description="Helical" evidence="1">
    <location>
        <begin position="29"/>
        <end position="51"/>
    </location>
</feature>
<dbReference type="OrthoDB" id="5295299at2"/>
<keyword evidence="1" id="KW-1133">Transmembrane helix</keyword>
<evidence type="ECO:0000313" key="3">
    <source>
        <dbReference type="Proteomes" id="UP000075320"/>
    </source>
</evidence>
<comment type="caution">
    <text evidence="2">The sequence shown here is derived from an EMBL/GenBank/DDBJ whole genome shotgun (WGS) entry which is preliminary data.</text>
</comment>
<accession>A0A150WQM2</accession>
<feature type="transmembrane region" description="Helical" evidence="1">
    <location>
        <begin position="88"/>
        <end position="106"/>
    </location>
</feature>
<dbReference type="RefSeq" id="WP_061834299.1">
    <property type="nucleotide sequence ID" value="NZ_LUKE01000001.1"/>
</dbReference>
<proteinExistence type="predicted"/>
<organism evidence="2 3">
    <name type="scientific">Bdellovibrio bacteriovorus</name>
    <dbReference type="NCBI Taxonomy" id="959"/>
    <lineage>
        <taxon>Bacteria</taxon>
        <taxon>Pseudomonadati</taxon>
        <taxon>Bdellovibrionota</taxon>
        <taxon>Bdellovibrionia</taxon>
        <taxon>Bdellovibrionales</taxon>
        <taxon>Pseudobdellovibrionaceae</taxon>
        <taxon>Bdellovibrio</taxon>
    </lineage>
</organism>
<name>A0A150WQM2_BDEBC</name>
<dbReference type="AlphaFoldDB" id="A0A150WQM2"/>
<evidence type="ECO:0000256" key="1">
    <source>
        <dbReference type="SAM" id="Phobius"/>
    </source>
</evidence>
<sequence>MNFVLSVQILITALGSILLGSLLGVQPSASFAVGSLGIALSFSMMAIGYGLIFKKKMIALAVGIIVFKYAILGIIIFTLVKLSWFEPLWFALGVASLILSAIAYALKEAKEGNKNVI</sequence>
<evidence type="ECO:0000313" key="2">
    <source>
        <dbReference type="EMBL" id="KYG66720.1"/>
    </source>
</evidence>
<dbReference type="Proteomes" id="UP000075320">
    <property type="component" value="Unassembled WGS sequence"/>
</dbReference>
<keyword evidence="1" id="KW-0472">Membrane</keyword>
<keyword evidence="1" id="KW-0812">Transmembrane</keyword>
<feature type="transmembrane region" description="Helical" evidence="1">
    <location>
        <begin position="58"/>
        <end position="82"/>
    </location>
</feature>
<keyword evidence="3" id="KW-1185">Reference proteome</keyword>
<gene>
    <name evidence="2" type="ORF">AZI86_06660</name>
</gene>